<dbReference type="AlphaFoldDB" id="A0A512IFM5"/>
<name>A0A512IFM5_9MICC</name>
<dbReference type="RefSeq" id="WP_136341273.1">
    <property type="nucleotide sequence ID" value="NZ_CP014482.1"/>
</dbReference>
<evidence type="ECO:0000313" key="1">
    <source>
        <dbReference type="EMBL" id="GEO96470.1"/>
    </source>
</evidence>
<keyword evidence="2" id="KW-1185">Reference proteome</keyword>
<gene>
    <name evidence="1" type="ORF">KTU01_25930</name>
</gene>
<reference evidence="1 2" key="1">
    <citation type="submission" date="2019-07" db="EMBL/GenBank/DDBJ databases">
        <title>Whole genome shotgun sequence of Kocuria turfanensis NBRC 107627.</title>
        <authorList>
            <person name="Hosoyama A."/>
            <person name="Uohara A."/>
            <person name="Ohji S."/>
            <person name="Ichikawa N."/>
        </authorList>
    </citation>
    <scope>NUCLEOTIDE SEQUENCE [LARGE SCALE GENOMIC DNA]</scope>
    <source>
        <strain evidence="1 2">NBRC 107627</strain>
    </source>
</reference>
<dbReference type="EMBL" id="BJZS01000087">
    <property type="protein sequence ID" value="GEO96470.1"/>
    <property type="molecule type" value="Genomic_DNA"/>
</dbReference>
<sequence length="67" mass="6857">MKRSATITALVLGCALVLPGYTGSIEEAAEEKSSGTPFAASGVSALEAVGIHLRLPPSNMHANHVPE</sequence>
<accession>A0A512IFM5</accession>
<evidence type="ECO:0000313" key="2">
    <source>
        <dbReference type="Proteomes" id="UP000321103"/>
    </source>
</evidence>
<dbReference type="Proteomes" id="UP000321103">
    <property type="component" value="Unassembled WGS sequence"/>
</dbReference>
<organism evidence="1 2">
    <name type="scientific">Kocuria turfanensis</name>
    <dbReference type="NCBI Taxonomy" id="388357"/>
    <lineage>
        <taxon>Bacteria</taxon>
        <taxon>Bacillati</taxon>
        <taxon>Actinomycetota</taxon>
        <taxon>Actinomycetes</taxon>
        <taxon>Micrococcales</taxon>
        <taxon>Micrococcaceae</taxon>
        <taxon>Kocuria</taxon>
    </lineage>
</organism>
<protein>
    <submittedName>
        <fullName evidence="1">Uncharacterized protein</fullName>
    </submittedName>
</protein>
<proteinExistence type="predicted"/>
<comment type="caution">
    <text evidence="1">The sequence shown here is derived from an EMBL/GenBank/DDBJ whole genome shotgun (WGS) entry which is preliminary data.</text>
</comment>